<dbReference type="PROSITE" id="PS00194">
    <property type="entry name" value="THIOREDOXIN_1"/>
    <property type="match status" value="1"/>
</dbReference>
<dbReference type="InterPro" id="IPR036249">
    <property type="entry name" value="Thioredoxin-like_sf"/>
</dbReference>
<reference evidence="4" key="1">
    <citation type="submission" date="2005-10" db="EMBL/GenBank/DDBJ databases">
        <title>Complete sequence of Pelobacter carbinolicus DSM 2380.</title>
        <authorList>
            <person name="Copeland A."/>
            <person name="Lucas S."/>
            <person name="Lapidus A."/>
            <person name="Barry K."/>
            <person name="Detter J.C."/>
            <person name="Glavina T."/>
            <person name="Hammon N."/>
            <person name="Israni S."/>
            <person name="Pitluck S."/>
            <person name="Chertkov O."/>
            <person name="Schmutz J."/>
            <person name="Larimer F."/>
            <person name="Land M."/>
            <person name="Kyrpides N."/>
            <person name="Ivanova N."/>
            <person name="Richardson P."/>
        </authorList>
    </citation>
    <scope>NUCLEOTIDE SEQUENCE [LARGE SCALE GENOMIC DNA]</scope>
    <source>
        <strain evidence="4">DSM 2380 / NBRC 103641 / GraBd1</strain>
    </source>
</reference>
<proteinExistence type="predicted"/>
<dbReference type="AlphaFoldDB" id="Q3A362"/>
<accession>Q3A362</accession>
<dbReference type="eggNOG" id="COG0526">
    <property type="taxonomic scope" value="Bacteria"/>
</dbReference>
<dbReference type="PANTHER" id="PTHR42852">
    <property type="entry name" value="THIOL:DISULFIDE INTERCHANGE PROTEIN DSBE"/>
    <property type="match status" value="1"/>
</dbReference>
<dbReference type="SUPFAM" id="SSF52833">
    <property type="entry name" value="Thioredoxin-like"/>
    <property type="match status" value="1"/>
</dbReference>
<dbReference type="EMBL" id="CP000142">
    <property type="protein sequence ID" value="ABA89195.1"/>
    <property type="molecule type" value="Genomic_DNA"/>
</dbReference>
<evidence type="ECO:0000259" key="2">
    <source>
        <dbReference type="PROSITE" id="PS51352"/>
    </source>
</evidence>
<evidence type="ECO:0000256" key="1">
    <source>
        <dbReference type="ARBA" id="ARBA00023284"/>
    </source>
</evidence>
<dbReference type="InterPro" id="IPR013766">
    <property type="entry name" value="Thioredoxin_domain"/>
</dbReference>
<organism evidence="3 4">
    <name type="scientific">Syntrophotalea carbinolica (strain DSM 2380 / NBRC 103641 / GraBd1)</name>
    <name type="common">Pelobacter carbinolicus</name>
    <dbReference type="NCBI Taxonomy" id="338963"/>
    <lineage>
        <taxon>Bacteria</taxon>
        <taxon>Pseudomonadati</taxon>
        <taxon>Thermodesulfobacteriota</taxon>
        <taxon>Desulfuromonadia</taxon>
        <taxon>Desulfuromonadales</taxon>
        <taxon>Syntrophotaleaceae</taxon>
        <taxon>Syntrophotalea</taxon>
    </lineage>
</organism>
<protein>
    <submittedName>
        <fullName evidence="3">Apocytochrome c disulfide reductase ResA</fullName>
    </submittedName>
</protein>
<sequence>MSAYYRFLVLSVGMLLLCFAVVLAGGRRDKQSQGQELGIGLEAPNFKLKNQAGEVTTLRQYRGQVVVLAFWATWCPACREELPSLAGLHRRMAGQGVMVLGINGGESAARVNDFMNRANLDLPVLLDASGEVHGLYQVRQYPTTYIIDRQGKLVERHIGFHDWNAPEVAGALRSLAGNGSEVKP</sequence>
<dbReference type="OrthoDB" id="9813820at2"/>
<dbReference type="STRING" id="338963.Pcar_1954"/>
<evidence type="ECO:0000313" key="3">
    <source>
        <dbReference type="EMBL" id="ABA89195.1"/>
    </source>
</evidence>
<dbReference type="PANTHER" id="PTHR42852:SF17">
    <property type="entry name" value="THIOREDOXIN-LIKE PROTEIN HI_1115"/>
    <property type="match status" value="1"/>
</dbReference>
<dbReference type="InterPro" id="IPR017937">
    <property type="entry name" value="Thioredoxin_CS"/>
</dbReference>
<dbReference type="PROSITE" id="PS51352">
    <property type="entry name" value="THIOREDOXIN_2"/>
    <property type="match status" value="1"/>
</dbReference>
<dbReference type="KEGG" id="pca:Pcar_1954"/>
<dbReference type="CDD" id="cd02966">
    <property type="entry name" value="TlpA_like_family"/>
    <property type="match status" value="1"/>
</dbReference>
<reference evidence="3 4" key="2">
    <citation type="journal article" date="2012" name="BMC Genomics">
        <title>The genome of Pelobacter carbinolicus reveals surprising metabolic capabilities and physiological features.</title>
        <authorList>
            <person name="Aklujkar M."/>
            <person name="Haveman S.A."/>
            <person name="Didonato R.Jr."/>
            <person name="Chertkov O."/>
            <person name="Han C.S."/>
            <person name="Land M.L."/>
            <person name="Brown P."/>
            <person name="Lovley D.R."/>
        </authorList>
    </citation>
    <scope>NUCLEOTIDE SEQUENCE [LARGE SCALE GENOMIC DNA]</scope>
    <source>
        <strain evidence="4">DSM 2380 / NBRC 103641 / GraBd1</strain>
    </source>
</reference>
<dbReference type="Proteomes" id="UP000002534">
    <property type="component" value="Chromosome"/>
</dbReference>
<feature type="domain" description="Thioredoxin" evidence="2">
    <location>
        <begin position="37"/>
        <end position="177"/>
    </location>
</feature>
<dbReference type="RefSeq" id="WP_011341701.1">
    <property type="nucleotide sequence ID" value="NC_007498.2"/>
</dbReference>
<evidence type="ECO:0000313" key="4">
    <source>
        <dbReference type="Proteomes" id="UP000002534"/>
    </source>
</evidence>
<keyword evidence="4" id="KW-1185">Reference proteome</keyword>
<dbReference type="InterPro" id="IPR050553">
    <property type="entry name" value="Thioredoxin_ResA/DsbE_sf"/>
</dbReference>
<name>Q3A362_SYNC1</name>
<dbReference type="Pfam" id="PF00578">
    <property type="entry name" value="AhpC-TSA"/>
    <property type="match status" value="1"/>
</dbReference>
<dbReference type="HOGENOM" id="CLU_042529_11_2_7"/>
<dbReference type="GO" id="GO:0016491">
    <property type="term" value="F:oxidoreductase activity"/>
    <property type="evidence" value="ECO:0007669"/>
    <property type="project" value="InterPro"/>
</dbReference>
<dbReference type="Gene3D" id="3.40.30.10">
    <property type="entry name" value="Glutaredoxin"/>
    <property type="match status" value="1"/>
</dbReference>
<dbReference type="InterPro" id="IPR000866">
    <property type="entry name" value="AhpC/TSA"/>
</dbReference>
<gene>
    <name evidence="3" type="primary">resA</name>
    <name evidence="3" type="ordered locus">Pcar_1954</name>
</gene>
<keyword evidence="1" id="KW-0676">Redox-active center</keyword>
<dbReference type="GO" id="GO:0016209">
    <property type="term" value="F:antioxidant activity"/>
    <property type="evidence" value="ECO:0007669"/>
    <property type="project" value="InterPro"/>
</dbReference>